<evidence type="ECO:0000313" key="2">
    <source>
        <dbReference type="Proteomes" id="UP000479938"/>
    </source>
</evidence>
<sequence>MQLRKEIEPQLDIAEKFYSEILKSITDYTNFCDKNGDEENIEYQKLEDKLHKLTGKDITQFNLWEWWEDEGVEVLSFRIALPAPPKVENITKAELSEIVCNRLECFDNWPTNRDQNDRSFEAQFFPYLDTYYHDFLRINFKRTYNYQKIFCTQKDKDKNSFELSDETKVDKLWNDGKF</sequence>
<proteinExistence type="predicted"/>
<gene>
    <name evidence="1" type="ORF">FLA105534_02944</name>
</gene>
<accession>A0A6J4GP77</accession>
<evidence type="ECO:0000313" key="1">
    <source>
        <dbReference type="EMBL" id="CAA9200048.1"/>
    </source>
</evidence>
<dbReference type="Proteomes" id="UP000479938">
    <property type="component" value="Unassembled WGS sequence"/>
</dbReference>
<dbReference type="RefSeq" id="WP_173971494.1">
    <property type="nucleotide sequence ID" value="NZ_CADCSU010000107.1"/>
</dbReference>
<dbReference type="EMBL" id="CADCSU010000107">
    <property type="protein sequence ID" value="CAA9200048.1"/>
    <property type="molecule type" value="Genomic_DNA"/>
</dbReference>
<protein>
    <submittedName>
        <fullName evidence="1">Uncharacterized protein</fullName>
    </submittedName>
</protein>
<name>A0A6J4GP77_9FLAO</name>
<dbReference type="AlphaFoldDB" id="A0A6J4GP77"/>
<organism evidence="1 2">
    <name type="scientific">Flavobacterium bizetiae</name>
    <dbReference type="NCBI Taxonomy" id="2704140"/>
    <lineage>
        <taxon>Bacteria</taxon>
        <taxon>Pseudomonadati</taxon>
        <taxon>Bacteroidota</taxon>
        <taxon>Flavobacteriia</taxon>
        <taxon>Flavobacteriales</taxon>
        <taxon>Flavobacteriaceae</taxon>
        <taxon>Flavobacterium</taxon>
    </lineage>
</organism>
<keyword evidence="2" id="KW-1185">Reference proteome</keyword>
<reference evidence="1 2" key="1">
    <citation type="submission" date="2020-02" db="EMBL/GenBank/DDBJ databases">
        <authorList>
            <person name="Criscuolo A."/>
        </authorList>
    </citation>
    <scope>NUCLEOTIDE SEQUENCE [LARGE SCALE GENOMIC DNA]</scope>
    <source>
        <strain evidence="1">CIP105534</strain>
    </source>
</reference>